<feature type="compositionally biased region" description="Pro residues" evidence="1">
    <location>
        <begin position="181"/>
        <end position="191"/>
    </location>
</feature>
<feature type="compositionally biased region" description="Polar residues" evidence="1">
    <location>
        <begin position="33"/>
        <end position="47"/>
    </location>
</feature>
<feature type="compositionally biased region" description="Basic and acidic residues" evidence="1">
    <location>
        <begin position="405"/>
        <end position="421"/>
    </location>
</feature>
<keyword evidence="3" id="KW-1185">Reference proteome</keyword>
<evidence type="ECO:0000313" key="2">
    <source>
        <dbReference type="EMBL" id="KAK0473410.1"/>
    </source>
</evidence>
<dbReference type="Proteomes" id="UP001175227">
    <property type="component" value="Unassembled WGS sequence"/>
</dbReference>
<feature type="compositionally biased region" description="Basic and acidic residues" evidence="1">
    <location>
        <begin position="301"/>
        <end position="311"/>
    </location>
</feature>
<feature type="region of interest" description="Disordered" evidence="1">
    <location>
        <begin position="29"/>
        <end position="257"/>
    </location>
</feature>
<dbReference type="EMBL" id="JAUEPR010000033">
    <property type="protein sequence ID" value="KAK0473410.1"/>
    <property type="molecule type" value="Genomic_DNA"/>
</dbReference>
<gene>
    <name evidence="2" type="ORF">IW261DRAFT_693081</name>
</gene>
<comment type="caution">
    <text evidence="2">The sequence shown here is derived from an EMBL/GenBank/DDBJ whole genome shotgun (WGS) entry which is preliminary data.</text>
</comment>
<organism evidence="2 3">
    <name type="scientific">Armillaria novae-zelandiae</name>
    <dbReference type="NCBI Taxonomy" id="153914"/>
    <lineage>
        <taxon>Eukaryota</taxon>
        <taxon>Fungi</taxon>
        <taxon>Dikarya</taxon>
        <taxon>Basidiomycota</taxon>
        <taxon>Agaricomycotina</taxon>
        <taxon>Agaricomycetes</taxon>
        <taxon>Agaricomycetidae</taxon>
        <taxon>Agaricales</taxon>
        <taxon>Marasmiineae</taxon>
        <taxon>Physalacriaceae</taxon>
        <taxon>Armillaria</taxon>
    </lineage>
</organism>
<evidence type="ECO:0000256" key="1">
    <source>
        <dbReference type="SAM" id="MobiDB-lite"/>
    </source>
</evidence>
<feature type="compositionally biased region" description="Low complexity" evidence="1">
    <location>
        <begin position="225"/>
        <end position="237"/>
    </location>
</feature>
<feature type="region of interest" description="Disordered" evidence="1">
    <location>
        <begin position="292"/>
        <end position="311"/>
    </location>
</feature>
<feature type="compositionally biased region" description="Low complexity" evidence="1">
    <location>
        <begin position="59"/>
        <end position="87"/>
    </location>
</feature>
<name>A0AA39NWZ2_9AGAR</name>
<protein>
    <submittedName>
        <fullName evidence="2">Uncharacterized protein</fullName>
    </submittedName>
</protein>
<accession>A0AA39NWZ2</accession>
<feature type="compositionally biased region" description="Pro residues" evidence="1">
    <location>
        <begin position="212"/>
        <end position="224"/>
    </location>
</feature>
<feature type="compositionally biased region" description="Basic and acidic residues" evidence="1">
    <location>
        <begin position="371"/>
        <end position="382"/>
    </location>
</feature>
<reference evidence="2" key="1">
    <citation type="submission" date="2023-06" db="EMBL/GenBank/DDBJ databases">
        <authorList>
            <consortium name="Lawrence Berkeley National Laboratory"/>
            <person name="Ahrendt S."/>
            <person name="Sahu N."/>
            <person name="Indic B."/>
            <person name="Wong-Bajracharya J."/>
            <person name="Merenyi Z."/>
            <person name="Ke H.-M."/>
            <person name="Monk M."/>
            <person name="Kocsube S."/>
            <person name="Drula E."/>
            <person name="Lipzen A."/>
            <person name="Balint B."/>
            <person name="Henrissat B."/>
            <person name="Andreopoulos B."/>
            <person name="Martin F.M."/>
            <person name="Harder C.B."/>
            <person name="Rigling D."/>
            <person name="Ford K.L."/>
            <person name="Foster G.D."/>
            <person name="Pangilinan J."/>
            <person name="Papanicolaou A."/>
            <person name="Barry K."/>
            <person name="LaButti K."/>
            <person name="Viragh M."/>
            <person name="Koriabine M."/>
            <person name="Yan M."/>
            <person name="Riley R."/>
            <person name="Champramary S."/>
            <person name="Plett K.L."/>
            <person name="Tsai I.J."/>
            <person name="Slot J."/>
            <person name="Sipos G."/>
            <person name="Plett J."/>
            <person name="Nagy L.G."/>
            <person name="Grigoriev I.V."/>
        </authorList>
    </citation>
    <scope>NUCLEOTIDE SEQUENCE</scope>
    <source>
        <strain evidence="2">ICMP 16352</strain>
    </source>
</reference>
<evidence type="ECO:0000313" key="3">
    <source>
        <dbReference type="Proteomes" id="UP001175227"/>
    </source>
</evidence>
<feature type="region of interest" description="Disordered" evidence="1">
    <location>
        <begin position="364"/>
        <end position="423"/>
    </location>
</feature>
<sequence length="487" mass="53734">MSANCPPQLHLTLPANATSFKRSFEQFGFDLESPTTGNDVGSSSTDNGGRRDRNKRARSASSVSAHSISSSSSRSSTVVSSGEASPSGSDAAPAQESVIIPPLPPRLPTPVIQDIEMPDYPLTVEPSTSMSAEDSRPSRNGSGSRGEDEDPFSLTLQRFGEFDTQISVLRHSRTPSLPRTSTPPPTLPPLSLPEEQQPVSIPFLLPYDPSDLPEPPRPNPPGPSSPRSNRAASSQSPVDNDERPPNPTSDPTSRLSLPSTEWIRFSDGFDLTSSQLSSLDLTSVFRDIDETNASEDASGSRGDHSMEEDRPALRPLLDRAALRRAMNTRTSSSQSRRPSESAYSYLDRALERWFEDQPSPWDEDAALSAAARERRSSEDRPYLELPPLADPLENNSRYIEQGLFDPRETESDQERGRRRDSQTGLTAWLDIDERISESELIHRMPRRPSHSPVGPRLATAHSEGLFYLLTAYQVLIQNNHNQIRYGH</sequence>
<dbReference type="AlphaFoldDB" id="A0AA39NWZ2"/>
<proteinExistence type="predicted"/>